<feature type="region of interest" description="Disordered" evidence="1">
    <location>
        <begin position="86"/>
        <end position="105"/>
    </location>
</feature>
<protein>
    <submittedName>
        <fullName evidence="2">1524_t:CDS:1</fullName>
    </submittedName>
</protein>
<gene>
    <name evidence="2" type="ORF">DERYTH_LOCUS27748</name>
</gene>
<dbReference type="AlphaFoldDB" id="A0A9N9KF21"/>
<organism evidence="2 3">
    <name type="scientific">Dentiscutata erythropus</name>
    <dbReference type="NCBI Taxonomy" id="1348616"/>
    <lineage>
        <taxon>Eukaryota</taxon>
        <taxon>Fungi</taxon>
        <taxon>Fungi incertae sedis</taxon>
        <taxon>Mucoromycota</taxon>
        <taxon>Glomeromycotina</taxon>
        <taxon>Glomeromycetes</taxon>
        <taxon>Diversisporales</taxon>
        <taxon>Gigasporaceae</taxon>
        <taxon>Dentiscutata</taxon>
    </lineage>
</organism>
<dbReference type="OrthoDB" id="2431833at2759"/>
<feature type="non-terminal residue" evidence="2">
    <location>
        <position position="1"/>
    </location>
</feature>
<evidence type="ECO:0000256" key="1">
    <source>
        <dbReference type="SAM" id="MobiDB-lite"/>
    </source>
</evidence>
<keyword evidence="3" id="KW-1185">Reference proteome</keyword>
<reference evidence="2" key="1">
    <citation type="submission" date="2021-06" db="EMBL/GenBank/DDBJ databases">
        <authorList>
            <person name="Kallberg Y."/>
            <person name="Tangrot J."/>
            <person name="Rosling A."/>
        </authorList>
    </citation>
    <scope>NUCLEOTIDE SEQUENCE</scope>
    <source>
        <strain evidence="2">MA453B</strain>
    </source>
</reference>
<feature type="non-terminal residue" evidence="2">
    <location>
        <position position="129"/>
    </location>
</feature>
<name>A0A9N9KF21_9GLOM</name>
<evidence type="ECO:0000313" key="2">
    <source>
        <dbReference type="EMBL" id="CAG8824696.1"/>
    </source>
</evidence>
<feature type="compositionally biased region" description="Basic and acidic residues" evidence="1">
    <location>
        <begin position="90"/>
        <end position="100"/>
    </location>
</feature>
<proteinExistence type="predicted"/>
<accession>A0A9N9KF21</accession>
<sequence>IEIEKNDMLLGKDIYNQSATKTKPKVPFHQGIITEDVDRIVNSRIQALQQSTLNQSPASSSGQENITKADLQAVAKSLQETMSRVTKTLDNSKKSADKKATNVPSAESLVTILETALERRKRKARSLER</sequence>
<comment type="caution">
    <text evidence="2">The sequence shown here is derived from an EMBL/GenBank/DDBJ whole genome shotgun (WGS) entry which is preliminary data.</text>
</comment>
<evidence type="ECO:0000313" key="3">
    <source>
        <dbReference type="Proteomes" id="UP000789405"/>
    </source>
</evidence>
<dbReference type="EMBL" id="CAJVPY010065233">
    <property type="protein sequence ID" value="CAG8824696.1"/>
    <property type="molecule type" value="Genomic_DNA"/>
</dbReference>
<dbReference type="Proteomes" id="UP000789405">
    <property type="component" value="Unassembled WGS sequence"/>
</dbReference>